<keyword evidence="1" id="KW-0472">Membrane</keyword>
<comment type="caution">
    <text evidence="2">The sequence shown here is derived from an EMBL/GenBank/DDBJ whole genome shotgun (WGS) entry which is preliminary data.</text>
</comment>
<dbReference type="EMBL" id="SJSN01000005">
    <property type="protein sequence ID" value="TCD10806.1"/>
    <property type="molecule type" value="Genomic_DNA"/>
</dbReference>
<evidence type="ECO:0000313" key="2">
    <source>
        <dbReference type="EMBL" id="TCD10806.1"/>
    </source>
</evidence>
<evidence type="ECO:0000313" key="3">
    <source>
        <dbReference type="Proteomes" id="UP000291485"/>
    </source>
</evidence>
<evidence type="ECO:0000256" key="1">
    <source>
        <dbReference type="SAM" id="Phobius"/>
    </source>
</evidence>
<proteinExistence type="predicted"/>
<feature type="transmembrane region" description="Helical" evidence="1">
    <location>
        <begin position="21"/>
        <end position="42"/>
    </location>
</feature>
<dbReference type="RefSeq" id="WP_131557432.1">
    <property type="nucleotide sequence ID" value="NZ_SJSN01000005.1"/>
</dbReference>
<dbReference type="OrthoDB" id="750324at2"/>
<dbReference type="Proteomes" id="UP000291485">
    <property type="component" value="Unassembled WGS sequence"/>
</dbReference>
<feature type="transmembrane region" description="Helical" evidence="1">
    <location>
        <begin position="242"/>
        <end position="262"/>
    </location>
</feature>
<sequence length="288" mass="33209">MNKVDWWSLLKEIVIPHVGTLILYLILFFIVGIVCGLIYNLILWKKQFYKRAPKYYNWGAKLYIVASMGAFIYFSIHLAFIFAAKSIIKKEENRIVSQIYEQAAVMAFETPELRNNFIRKIQDGTIEIQAGTKNTAVALSKYVASKNVGIGFVDNGKNKLAFYIFDKYKEDIYSASLYGMLLAAGRGHVKIEDLSYNDLKALVATLNTLEPKKIEESIKIRLTEKVDELVSAKINALIKSTFFLLFLILLIPIVEFYIYTWWWKRKVEQELVADDVLIIPLNRVDKPL</sequence>
<feature type="transmembrane region" description="Helical" evidence="1">
    <location>
        <begin position="62"/>
        <end position="84"/>
    </location>
</feature>
<name>A0A4R0P5X4_9SPHI</name>
<keyword evidence="1" id="KW-0812">Transmembrane</keyword>
<organism evidence="2 3">
    <name type="scientific">Pedobacter frigidisoli</name>
    <dbReference type="NCBI Taxonomy" id="2530455"/>
    <lineage>
        <taxon>Bacteria</taxon>
        <taxon>Pseudomonadati</taxon>
        <taxon>Bacteroidota</taxon>
        <taxon>Sphingobacteriia</taxon>
        <taxon>Sphingobacteriales</taxon>
        <taxon>Sphingobacteriaceae</taxon>
        <taxon>Pedobacter</taxon>
    </lineage>
</organism>
<protein>
    <submittedName>
        <fullName evidence="2">Uncharacterized protein</fullName>
    </submittedName>
</protein>
<gene>
    <name evidence="2" type="ORF">EZ449_07930</name>
</gene>
<reference evidence="2 3" key="1">
    <citation type="submission" date="2019-02" db="EMBL/GenBank/DDBJ databases">
        <title>Pedobacter sp. RP-3-11 sp. nov., isolated from Arctic soil.</title>
        <authorList>
            <person name="Dahal R.H."/>
        </authorList>
    </citation>
    <scope>NUCLEOTIDE SEQUENCE [LARGE SCALE GENOMIC DNA]</scope>
    <source>
        <strain evidence="2 3">RP-3-11</strain>
    </source>
</reference>
<dbReference type="AlphaFoldDB" id="A0A4R0P5X4"/>
<keyword evidence="3" id="KW-1185">Reference proteome</keyword>
<accession>A0A4R0P5X4</accession>
<keyword evidence="1" id="KW-1133">Transmembrane helix</keyword>